<proteinExistence type="predicted"/>
<accession>A0A0F9JQ86</accession>
<comment type="caution">
    <text evidence="1">The sequence shown here is derived from an EMBL/GenBank/DDBJ whole genome shotgun (WGS) entry which is preliminary data.</text>
</comment>
<name>A0A0F9JQ86_9ZZZZ</name>
<evidence type="ECO:0000313" key="1">
    <source>
        <dbReference type="EMBL" id="KKM72029.1"/>
    </source>
</evidence>
<organism evidence="1">
    <name type="scientific">marine sediment metagenome</name>
    <dbReference type="NCBI Taxonomy" id="412755"/>
    <lineage>
        <taxon>unclassified sequences</taxon>
        <taxon>metagenomes</taxon>
        <taxon>ecological metagenomes</taxon>
    </lineage>
</organism>
<protein>
    <submittedName>
        <fullName evidence="1">Uncharacterized protein</fullName>
    </submittedName>
</protein>
<dbReference type="EMBL" id="LAZR01009537">
    <property type="protein sequence ID" value="KKM72029.1"/>
    <property type="molecule type" value="Genomic_DNA"/>
</dbReference>
<sequence length="147" mass="16263">MALMHGKLGRIEWDADAVRTQLELAQSWSCDVTHEVFEITSMGDTWKTYLGGFRDWTATVECLQDSAGPDIKPFGPGNPNGMADTEAYLELYLKYDAGNTEWRMVFGKAVCNGIAMGSDNGIATITYTFQGVDMMAWDSEGLALHTY</sequence>
<reference evidence="1" key="1">
    <citation type="journal article" date="2015" name="Nature">
        <title>Complex archaea that bridge the gap between prokaryotes and eukaryotes.</title>
        <authorList>
            <person name="Spang A."/>
            <person name="Saw J.H."/>
            <person name="Jorgensen S.L."/>
            <person name="Zaremba-Niedzwiedzka K."/>
            <person name="Martijn J."/>
            <person name="Lind A.E."/>
            <person name="van Eijk R."/>
            <person name="Schleper C."/>
            <person name="Guy L."/>
            <person name="Ettema T.J."/>
        </authorList>
    </citation>
    <scope>NUCLEOTIDE SEQUENCE</scope>
</reference>
<dbReference type="AlphaFoldDB" id="A0A0F9JQ86"/>
<gene>
    <name evidence="1" type="ORF">LCGC14_1424640</name>
</gene>